<dbReference type="AlphaFoldDB" id="A0AAV6I7H1"/>
<comment type="caution">
    <text evidence="1">The sequence shown here is derived from an EMBL/GenBank/DDBJ whole genome shotgun (WGS) entry which is preliminary data.</text>
</comment>
<evidence type="ECO:0000313" key="1">
    <source>
        <dbReference type="EMBL" id="KAG5524451.1"/>
    </source>
</evidence>
<dbReference type="EMBL" id="JACTNZ010000011">
    <property type="protein sequence ID" value="KAG5524451.1"/>
    <property type="molecule type" value="Genomic_DNA"/>
</dbReference>
<proteinExistence type="predicted"/>
<organism evidence="1 2">
    <name type="scientific">Rhododendron griersonianum</name>
    <dbReference type="NCBI Taxonomy" id="479676"/>
    <lineage>
        <taxon>Eukaryota</taxon>
        <taxon>Viridiplantae</taxon>
        <taxon>Streptophyta</taxon>
        <taxon>Embryophyta</taxon>
        <taxon>Tracheophyta</taxon>
        <taxon>Spermatophyta</taxon>
        <taxon>Magnoliopsida</taxon>
        <taxon>eudicotyledons</taxon>
        <taxon>Gunneridae</taxon>
        <taxon>Pentapetalae</taxon>
        <taxon>asterids</taxon>
        <taxon>Ericales</taxon>
        <taxon>Ericaceae</taxon>
        <taxon>Ericoideae</taxon>
        <taxon>Rhodoreae</taxon>
        <taxon>Rhododendron</taxon>
    </lineage>
</organism>
<keyword evidence="2" id="KW-1185">Reference proteome</keyword>
<gene>
    <name evidence="1" type="ORF">RHGRI_031195</name>
</gene>
<sequence>MCVFGNVARGPNYNKEDGHGFPMAEAFDASNSSWRPLCIPPSSIDFSKVCGHAVLDDDNNDDSKIILFHSRGDPGLYTYDIGSDSWDIWPKSSAHETMSLSAFVDRRGSVLCG</sequence>
<evidence type="ECO:0000313" key="2">
    <source>
        <dbReference type="Proteomes" id="UP000823749"/>
    </source>
</evidence>
<name>A0AAV6I7H1_9ERIC</name>
<accession>A0AAV6I7H1</accession>
<evidence type="ECO:0008006" key="3">
    <source>
        <dbReference type="Google" id="ProtNLM"/>
    </source>
</evidence>
<reference evidence="1" key="1">
    <citation type="submission" date="2020-08" db="EMBL/GenBank/DDBJ databases">
        <title>Plant Genome Project.</title>
        <authorList>
            <person name="Zhang R.-G."/>
        </authorList>
    </citation>
    <scope>NUCLEOTIDE SEQUENCE</scope>
    <source>
        <strain evidence="1">WSP0</strain>
        <tissue evidence="1">Leaf</tissue>
    </source>
</reference>
<dbReference type="Proteomes" id="UP000823749">
    <property type="component" value="Chromosome 11"/>
</dbReference>
<protein>
    <recommendedName>
        <fullName evidence="3">F-box/kelch-repeat protein</fullName>
    </recommendedName>
</protein>